<feature type="region of interest" description="Disordered" evidence="5">
    <location>
        <begin position="210"/>
        <end position="247"/>
    </location>
</feature>
<keyword evidence="3" id="KW-1133">Transmembrane helix</keyword>
<dbReference type="PANTHER" id="PTHR12953:SF0">
    <property type="entry name" value="SUN DOMAIN-CONTAINING OSSIFICATION FACTOR"/>
    <property type="match status" value="1"/>
</dbReference>
<keyword evidence="4" id="KW-0472">Membrane</keyword>
<feature type="compositionally biased region" description="Low complexity" evidence="5">
    <location>
        <begin position="523"/>
        <end position="553"/>
    </location>
</feature>
<feature type="compositionally biased region" description="Basic and acidic residues" evidence="5">
    <location>
        <begin position="111"/>
        <end position="130"/>
    </location>
</feature>
<dbReference type="InterPro" id="IPR045120">
    <property type="entry name" value="Suco/Slp1-like"/>
</dbReference>
<protein>
    <recommendedName>
        <fullName evidence="7">SUN domain-containing protein</fullName>
    </recommendedName>
</protein>
<feature type="region of interest" description="Disordered" evidence="5">
    <location>
        <begin position="499"/>
        <end position="619"/>
    </location>
</feature>
<dbReference type="PROSITE" id="PS51469">
    <property type="entry name" value="SUN"/>
    <property type="match status" value="1"/>
</dbReference>
<dbReference type="GO" id="GO:0034975">
    <property type="term" value="P:protein folding in endoplasmic reticulum"/>
    <property type="evidence" value="ECO:0007669"/>
    <property type="project" value="TreeGrafter"/>
</dbReference>
<feature type="compositionally biased region" description="Pro residues" evidence="5">
    <location>
        <begin position="852"/>
        <end position="863"/>
    </location>
</feature>
<feature type="compositionally biased region" description="Basic and acidic residues" evidence="5">
    <location>
        <begin position="837"/>
        <end position="847"/>
    </location>
</feature>
<sequence>MRLQVPCSRFLALAAFALLAFADPFAGHAHETISTSTASTEVCESKTINYITHTLPQQCLRTNWSSANSTDQNATTIATDTAIQTPVVETASETGHAAPVETGATHGGTAGKEEDTAAEDKEAKAKAKAAEDDDEDLATSSFMSFEEWKAMMLKKAGQDPADLKERRRREGLERAELGPHDVLDSWGDDGEIALDFDVLSGKISDMTATASAKTGEASGDASNNEDKVPAPPLDDDGVARYRRPKDAGKTCKERFSYSSFDGGATILKTSPGAQNPKSILVENKDAYMLFTCSQENKFVIVELSEDVLVDTVVLANFEFFSSTIRHFRVSVSDKYPVKLEKWKDIGTYQARNTRDIQAFLIENPKIWAKYIRIEFLSHYGKEYYCPVSLLRVHGTRMLDTWKDVENAVPDDDETDESAYELEAVPEPELPEPPPVAQPEATHIAASTVPFAANDSIRAYGISPRYPPLYKEPQLETCSIITPTTTGTATMELPIHAANDSQRSMESVSSSNMGQPGPTVHNITVSSTAVVSPSSTTSLSPAYTSTNTSTTAASQMPDSTDNVYGNSSQAAEQAMRSSVTPPKPPAGTKSDDAPNKPTSKYPHTTHQHKNVTGTTSSAAASPTIQESFFKSITKRITYLEGNMTLSLQYIEEQSKFLQDSLQKMERRQISRIDNFLSKLNNTVFDELRSVKAQYDQHWQSTVLELESQREHFDRQIITLTMRVNLLADEVGFLKLMMIVLIILQVCCLVVVLFPRGPPGGEQWTTTGQFFNTYLGSPRLPPGSPQSVRNGNLTPTHQRRMGRYAISGPLRPGVMQRSVSGPPAASFKDKVLPLTPTSERSEPFDRSDNENDSPTPPSSRAPRSPPQIRVNEPEDLFDDDDDDDDDDNNDDDSNDNDDDEVDKRARPLIEELPSPGEESSGSITPSSRSSRKVAPEQKGDQVYDDEDDGESNKPPLTRSPFSELGASSRKPLPALPEDPVS</sequence>
<evidence type="ECO:0000259" key="7">
    <source>
        <dbReference type="PROSITE" id="PS51469"/>
    </source>
</evidence>
<dbReference type="PANTHER" id="PTHR12953">
    <property type="entry name" value="MEMBRANE PROTEIN CH1 RELATED"/>
    <property type="match status" value="1"/>
</dbReference>
<dbReference type="GO" id="GO:0016020">
    <property type="term" value="C:membrane"/>
    <property type="evidence" value="ECO:0007669"/>
    <property type="project" value="InterPro"/>
</dbReference>
<feature type="compositionally biased region" description="Polar residues" evidence="5">
    <location>
        <begin position="499"/>
        <end position="513"/>
    </location>
</feature>
<feature type="region of interest" description="Disordered" evidence="5">
    <location>
        <begin position="773"/>
        <end position="979"/>
    </location>
</feature>
<feature type="compositionally biased region" description="Polar residues" evidence="5">
    <location>
        <begin position="555"/>
        <end position="579"/>
    </location>
</feature>
<dbReference type="Gene3D" id="2.60.120.260">
    <property type="entry name" value="Galactose-binding domain-like"/>
    <property type="match status" value="1"/>
</dbReference>
<feature type="signal peptide" evidence="6">
    <location>
        <begin position="1"/>
        <end position="22"/>
    </location>
</feature>
<feature type="region of interest" description="Disordered" evidence="5">
    <location>
        <begin position="91"/>
        <end position="138"/>
    </location>
</feature>
<dbReference type="InterPro" id="IPR012919">
    <property type="entry name" value="SUN_dom"/>
</dbReference>
<reference evidence="8" key="1">
    <citation type="submission" date="2022-10" db="EMBL/GenBank/DDBJ databases">
        <title>Tapping the CABI collections for fungal endophytes: first genome assemblies for Collariella, Neodidymelliopsis, Ascochyta clinopodiicola, Didymella pomorum, Didymosphaeria variabile, Neocosmospora piperis and Neocucurbitaria cava.</title>
        <authorList>
            <person name="Hill R."/>
        </authorList>
    </citation>
    <scope>NUCLEOTIDE SEQUENCE</scope>
    <source>
        <strain evidence="8">IMI 355082</strain>
    </source>
</reference>
<dbReference type="EMBL" id="JAPEVB010000003">
    <property type="protein sequence ID" value="KAJ4391320.1"/>
    <property type="molecule type" value="Genomic_DNA"/>
</dbReference>
<accession>A0A9W8YTL2</accession>
<evidence type="ECO:0000313" key="9">
    <source>
        <dbReference type="Proteomes" id="UP001140453"/>
    </source>
</evidence>
<name>A0A9W8YTL2_9PEZI</name>
<evidence type="ECO:0000256" key="5">
    <source>
        <dbReference type="SAM" id="MobiDB-lite"/>
    </source>
</evidence>
<keyword evidence="2" id="KW-0812">Transmembrane</keyword>
<feature type="domain" description="SUN" evidence="7">
    <location>
        <begin position="229"/>
        <end position="397"/>
    </location>
</feature>
<comment type="caution">
    <text evidence="8">The sequence shown here is derived from an EMBL/GenBank/DDBJ whole genome shotgun (WGS) entry which is preliminary data.</text>
</comment>
<dbReference type="Proteomes" id="UP001140453">
    <property type="component" value="Unassembled WGS sequence"/>
</dbReference>
<dbReference type="SUPFAM" id="SSF49785">
    <property type="entry name" value="Galactose-binding domain-like"/>
    <property type="match status" value="1"/>
</dbReference>
<keyword evidence="6" id="KW-0732">Signal</keyword>
<keyword evidence="9" id="KW-1185">Reference proteome</keyword>
<dbReference type="GO" id="GO:0005737">
    <property type="term" value="C:cytoplasm"/>
    <property type="evidence" value="ECO:0007669"/>
    <property type="project" value="TreeGrafter"/>
</dbReference>
<gene>
    <name evidence="8" type="ORF">N0V93_004937</name>
</gene>
<dbReference type="Pfam" id="PF07738">
    <property type="entry name" value="Sad1_UNC"/>
    <property type="match status" value="1"/>
</dbReference>
<dbReference type="GO" id="GO:0012505">
    <property type="term" value="C:endomembrane system"/>
    <property type="evidence" value="ECO:0007669"/>
    <property type="project" value="UniProtKB-SubCell"/>
</dbReference>
<evidence type="ECO:0000256" key="6">
    <source>
        <dbReference type="SAM" id="SignalP"/>
    </source>
</evidence>
<feature type="compositionally biased region" description="Acidic residues" evidence="5">
    <location>
        <begin position="871"/>
        <end position="898"/>
    </location>
</feature>
<dbReference type="AlphaFoldDB" id="A0A9W8YTL2"/>
<comment type="subcellular location">
    <subcellularLocation>
        <location evidence="1">Endomembrane system</location>
    </subcellularLocation>
</comment>
<evidence type="ECO:0000256" key="1">
    <source>
        <dbReference type="ARBA" id="ARBA00004308"/>
    </source>
</evidence>
<evidence type="ECO:0000313" key="8">
    <source>
        <dbReference type="EMBL" id="KAJ4391320.1"/>
    </source>
</evidence>
<dbReference type="OrthoDB" id="266334at2759"/>
<feature type="compositionally biased region" description="Low complexity" evidence="5">
    <location>
        <begin position="908"/>
        <end position="926"/>
    </location>
</feature>
<evidence type="ECO:0000256" key="2">
    <source>
        <dbReference type="ARBA" id="ARBA00022692"/>
    </source>
</evidence>
<feature type="compositionally biased region" description="Polar residues" evidence="5">
    <location>
        <begin position="783"/>
        <end position="794"/>
    </location>
</feature>
<dbReference type="InterPro" id="IPR008979">
    <property type="entry name" value="Galactose-bd-like_sf"/>
</dbReference>
<feature type="chain" id="PRO_5040825490" description="SUN domain-containing protein" evidence="6">
    <location>
        <begin position="23"/>
        <end position="979"/>
    </location>
</feature>
<evidence type="ECO:0000256" key="3">
    <source>
        <dbReference type="ARBA" id="ARBA00022989"/>
    </source>
</evidence>
<evidence type="ECO:0000256" key="4">
    <source>
        <dbReference type="ARBA" id="ARBA00023136"/>
    </source>
</evidence>
<organism evidence="8 9">
    <name type="scientific">Gnomoniopsis smithogilvyi</name>
    <dbReference type="NCBI Taxonomy" id="1191159"/>
    <lineage>
        <taxon>Eukaryota</taxon>
        <taxon>Fungi</taxon>
        <taxon>Dikarya</taxon>
        <taxon>Ascomycota</taxon>
        <taxon>Pezizomycotina</taxon>
        <taxon>Sordariomycetes</taxon>
        <taxon>Sordariomycetidae</taxon>
        <taxon>Diaporthales</taxon>
        <taxon>Gnomoniaceae</taxon>
        <taxon>Gnomoniopsis</taxon>
    </lineage>
</organism>
<proteinExistence type="predicted"/>